<organism evidence="3 4">
    <name type="scientific">Actinomadura rubrobrunea</name>
    <dbReference type="NCBI Taxonomy" id="115335"/>
    <lineage>
        <taxon>Bacteria</taxon>
        <taxon>Bacillati</taxon>
        <taxon>Actinomycetota</taxon>
        <taxon>Actinomycetes</taxon>
        <taxon>Streptosporangiales</taxon>
        <taxon>Thermomonosporaceae</taxon>
        <taxon>Actinomadura</taxon>
    </lineage>
</organism>
<dbReference type="Proteomes" id="UP001165124">
    <property type="component" value="Unassembled WGS sequence"/>
</dbReference>
<dbReference type="PROSITE" id="PS51173">
    <property type="entry name" value="CBM2"/>
    <property type="match status" value="1"/>
</dbReference>
<accession>A0A9W6PQ25</accession>
<dbReference type="SUPFAM" id="SSF49384">
    <property type="entry name" value="Carbohydrate-binding domain"/>
    <property type="match status" value="1"/>
</dbReference>
<dbReference type="InterPro" id="IPR001919">
    <property type="entry name" value="CBD2"/>
</dbReference>
<feature type="region of interest" description="Disordered" evidence="1">
    <location>
        <begin position="1"/>
        <end position="184"/>
    </location>
</feature>
<dbReference type="GO" id="GO:0004553">
    <property type="term" value="F:hydrolase activity, hydrolyzing O-glycosyl compounds"/>
    <property type="evidence" value="ECO:0007669"/>
    <property type="project" value="InterPro"/>
</dbReference>
<dbReference type="SMART" id="SM00637">
    <property type="entry name" value="CBD_II"/>
    <property type="match status" value="1"/>
</dbReference>
<feature type="compositionally biased region" description="Low complexity" evidence="1">
    <location>
        <begin position="217"/>
        <end position="253"/>
    </location>
</feature>
<evidence type="ECO:0000313" key="4">
    <source>
        <dbReference type="Proteomes" id="UP001165124"/>
    </source>
</evidence>
<comment type="caution">
    <text evidence="3">The sequence shown here is derived from an EMBL/GenBank/DDBJ whole genome shotgun (WGS) entry which is preliminary data.</text>
</comment>
<name>A0A9W6PQ25_9ACTN</name>
<feature type="region of interest" description="Disordered" evidence="1">
    <location>
        <begin position="215"/>
        <end position="293"/>
    </location>
</feature>
<dbReference type="RefSeq" id="WP_146150253.1">
    <property type="nucleotide sequence ID" value="NZ_BSRZ01000001.1"/>
</dbReference>
<gene>
    <name evidence="3" type="ORF">Arub01_07780</name>
</gene>
<sequence>MSGHEPGHAPRNRRTTAEFGAPRLRPDEPDGTAVDAPLDPDATSVDPEAGSADATAVDVPSVGGRSESGAAETVTDTAAMPAAGAPGAVPAGDERPWTAEFGAEAQAAAPGEPSSVGQVPPVPYTLPAEAEAPAAAPQPPSGQARSEGPTHDPTADSLADTPRTAPASPPFGVSASPPPAGPKGRRRVVVLAAVLAAAAVVAVGGLVALKLRDGDGEPAASPRAPSASSAGPQGGAATSAPPAQAEPTPSETAPSPPSTRTPAPGGGAPDAGAPTETPPEAAPPATPPARPVLRGDGVTYRVVQEDPGYFEGEFVLTNRTGGPLTTWRIAFDAPGANVKNIWGGRLVRGGAHVEIENLPGAPAIPPGAEFKVRFGAEGAPSGPDRCRVNGSPCGF</sequence>
<feature type="domain" description="CBM2" evidence="2">
    <location>
        <begin position="283"/>
        <end position="395"/>
    </location>
</feature>
<keyword evidence="4" id="KW-1185">Reference proteome</keyword>
<feature type="compositionally biased region" description="Low complexity" evidence="1">
    <location>
        <begin position="78"/>
        <end position="91"/>
    </location>
</feature>
<dbReference type="InterPro" id="IPR012291">
    <property type="entry name" value="CBM2_carb-bd_dom_sf"/>
</dbReference>
<evidence type="ECO:0000259" key="2">
    <source>
        <dbReference type="PROSITE" id="PS51173"/>
    </source>
</evidence>
<evidence type="ECO:0000256" key="1">
    <source>
        <dbReference type="SAM" id="MobiDB-lite"/>
    </source>
</evidence>
<protein>
    <recommendedName>
        <fullName evidence="2">CBM2 domain-containing protein</fullName>
    </recommendedName>
</protein>
<feature type="compositionally biased region" description="Low complexity" evidence="1">
    <location>
        <begin position="99"/>
        <end position="113"/>
    </location>
</feature>
<dbReference type="GO" id="GO:0030247">
    <property type="term" value="F:polysaccharide binding"/>
    <property type="evidence" value="ECO:0007669"/>
    <property type="project" value="UniProtKB-UniRule"/>
</dbReference>
<dbReference type="EMBL" id="BSRZ01000001">
    <property type="protein sequence ID" value="GLW62534.1"/>
    <property type="molecule type" value="Genomic_DNA"/>
</dbReference>
<proteinExistence type="predicted"/>
<reference evidence="3" key="1">
    <citation type="submission" date="2023-02" db="EMBL/GenBank/DDBJ databases">
        <title>Actinomadura rubrobrunea NBRC 14622.</title>
        <authorList>
            <person name="Ichikawa N."/>
            <person name="Sato H."/>
            <person name="Tonouchi N."/>
        </authorList>
    </citation>
    <scope>NUCLEOTIDE SEQUENCE</scope>
    <source>
        <strain evidence="3">NBRC 14622</strain>
    </source>
</reference>
<evidence type="ECO:0000313" key="3">
    <source>
        <dbReference type="EMBL" id="GLW62534.1"/>
    </source>
</evidence>
<dbReference type="Pfam" id="PF00553">
    <property type="entry name" value="CBM_2"/>
    <property type="match status" value="1"/>
</dbReference>
<dbReference type="InterPro" id="IPR008965">
    <property type="entry name" value="CBM2/CBM3_carb-bd_dom_sf"/>
</dbReference>
<dbReference type="Gene3D" id="2.60.40.290">
    <property type="match status" value="1"/>
</dbReference>
<dbReference type="GO" id="GO:0005975">
    <property type="term" value="P:carbohydrate metabolic process"/>
    <property type="evidence" value="ECO:0007669"/>
    <property type="project" value="InterPro"/>
</dbReference>
<feature type="compositionally biased region" description="Pro residues" evidence="1">
    <location>
        <begin position="276"/>
        <end position="290"/>
    </location>
</feature>
<dbReference type="AlphaFoldDB" id="A0A9W6PQ25"/>